<accession>A0A2H0B3C8</accession>
<keyword evidence="1" id="KW-0812">Transmembrane</keyword>
<evidence type="ECO:0000256" key="1">
    <source>
        <dbReference type="SAM" id="Phobius"/>
    </source>
</evidence>
<protein>
    <submittedName>
        <fullName evidence="2">Uncharacterized protein</fullName>
    </submittedName>
</protein>
<dbReference type="Pfam" id="PF18895">
    <property type="entry name" value="T4SS_pilin"/>
    <property type="match status" value="1"/>
</dbReference>
<proteinExistence type="predicted"/>
<organism evidence="2 3">
    <name type="scientific">Candidatus Beckwithbacteria bacterium CG23_combo_of_CG06-09_8_20_14_all_47_9</name>
    <dbReference type="NCBI Taxonomy" id="1974498"/>
    <lineage>
        <taxon>Bacteria</taxon>
        <taxon>Candidatus Beckwithiibacteriota</taxon>
    </lineage>
</organism>
<comment type="caution">
    <text evidence="2">The sequence shown here is derived from an EMBL/GenBank/DDBJ whole genome shotgun (WGS) entry which is preliminary data.</text>
</comment>
<keyword evidence="1" id="KW-1133">Transmembrane helix</keyword>
<gene>
    <name evidence="2" type="ORF">COX09_03335</name>
</gene>
<reference evidence="2 3" key="1">
    <citation type="submission" date="2017-09" db="EMBL/GenBank/DDBJ databases">
        <title>Depth-based differentiation of microbial function through sediment-hosted aquifers and enrichment of novel symbionts in the deep terrestrial subsurface.</title>
        <authorList>
            <person name="Probst A.J."/>
            <person name="Ladd B."/>
            <person name="Jarett J.K."/>
            <person name="Geller-Mcgrath D.E."/>
            <person name="Sieber C.M."/>
            <person name="Emerson J.B."/>
            <person name="Anantharaman K."/>
            <person name="Thomas B.C."/>
            <person name="Malmstrom R."/>
            <person name="Stieglmeier M."/>
            <person name="Klingl A."/>
            <person name="Woyke T."/>
            <person name="Ryan C.M."/>
            <person name="Banfield J.F."/>
        </authorList>
    </citation>
    <scope>NUCLEOTIDE SEQUENCE [LARGE SCALE GENOMIC DNA]</scope>
    <source>
        <strain evidence="2">CG23_combo_of_CG06-09_8_20_14_all_47_9</strain>
    </source>
</reference>
<feature type="transmembrane region" description="Helical" evidence="1">
    <location>
        <begin position="73"/>
        <end position="95"/>
    </location>
</feature>
<evidence type="ECO:0000313" key="3">
    <source>
        <dbReference type="Proteomes" id="UP000231081"/>
    </source>
</evidence>
<dbReference type="AlphaFoldDB" id="A0A2H0B3C8"/>
<name>A0A2H0B3C8_9BACT</name>
<dbReference type="Proteomes" id="UP000231081">
    <property type="component" value="Unassembled WGS sequence"/>
</dbReference>
<feature type="transmembrane region" description="Helical" evidence="1">
    <location>
        <begin position="25"/>
        <end position="47"/>
    </location>
</feature>
<sequence length="110" mass="12412">MAKLTNIDSEVQRSNFFKFDSIGEFIVNMFQVTLIIGSIMTFFYLIWGGIQWITSGGNQEAAKGAKEKITDAIFGLVFLAAVWIIWRLIIYFLGITSSVRGPFNLKLPQP</sequence>
<dbReference type="EMBL" id="PCSQ01000086">
    <property type="protein sequence ID" value="PIP52131.1"/>
    <property type="molecule type" value="Genomic_DNA"/>
</dbReference>
<keyword evidence="1" id="KW-0472">Membrane</keyword>
<dbReference type="InterPro" id="IPR043993">
    <property type="entry name" value="T4SS_pilin"/>
</dbReference>
<evidence type="ECO:0000313" key="2">
    <source>
        <dbReference type="EMBL" id="PIP52131.1"/>
    </source>
</evidence>